<dbReference type="AlphaFoldDB" id="A0A0L6ZDD8"/>
<dbReference type="Pfam" id="PF00460">
    <property type="entry name" value="Flg_bb_rod"/>
    <property type="match status" value="1"/>
</dbReference>
<comment type="caution">
    <text evidence="6">The sequence shown here is derived from an EMBL/GenBank/DDBJ whole genome shotgun (WGS) entry which is preliminary data.</text>
</comment>
<keyword evidence="7" id="KW-1185">Reference proteome</keyword>
<dbReference type="PANTHER" id="PTHR30435:SF19">
    <property type="entry name" value="FLAGELLAR BASAL-BODY ROD PROTEIN FLGG"/>
    <property type="match status" value="1"/>
</dbReference>
<keyword evidence="6" id="KW-0966">Cell projection</keyword>
<gene>
    <name evidence="6" type="primary">flgG_1</name>
    <name evidence="6" type="ORF">CLHOM_05790</name>
</gene>
<accession>A0A0L6ZDD8</accession>
<dbReference type="GO" id="GO:0009425">
    <property type="term" value="C:bacterial-type flagellum basal body"/>
    <property type="evidence" value="ECO:0007669"/>
    <property type="project" value="UniProtKB-SubCell"/>
</dbReference>
<comment type="subcellular location">
    <subcellularLocation>
        <location evidence="2">Bacterial flagellum basal body</location>
    </subcellularLocation>
</comment>
<evidence type="ECO:0000256" key="1">
    <source>
        <dbReference type="ARBA" id="ARBA00009677"/>
    </source>
</evidence>
<sequence length="270" mass="29816">MIRSLWNSRSGMSAEMEKMNAISNNIANINTVGYKRIDVSFDNLVQESLKRRGYPVENNAGGENNLPFIGSGVRTSEFYKDYNQGNLIETAVNTDLAIDGTGFFKVIDSNGNDAYTRGGSFGIDRDGTLVDSNGNRLVVLDQNGENVNKAGIGFTKENFRVDYKGNLQGDKYNNLRIPLFNTVGDRDMKSVGENLYSPESYISEAGTEEISAVVESADSEIIQGFVENSNVDMGKEMSDMIITQRAFQLNSTALKTADEMWQMANNLKGR</sequence>
<evidence type="ECO:0000256" key="2">
    <source>
        <dbReference type="RuleBase" id="RU362116"/>
    </source>
</evidence>
<proteinExistence type="inferred from homology"/>
<reference evidence="7" key="1">
    <citation type="submission" date="2015-08" db="EMBL/GenBank/DDBJ databases">
        <title>Genome sequence of the strict anaerobe Clostridium homopropionicum LuHBu1 (DSM 5847T).</title>
        <authorList>
            <person name="Poehlein A."/>
            <person name="Beck M."/>
            <person name="Schiel-Bengelsdorf B."/>
            <person name="Bengelsdorf F.R."/>
            <person name="Daniel R."/>
            <person name="Duerre P."/>
        </authorList>
    </citation>
    <scope>NUCLEOTIDE SEQUENCE [LARGE SCALE GENOMIC DNA]</scope>
    <source>
        <strain evidence="7">DSM 5847</strain>
    </source>
</reference>
<dbReference type="PATRIC" id="fig|1121318.3.peg.582"/>
<dbReference type="NCBIfam" id="TIGR03506">
    <property type="entry name" value="FlgEFG_subfam"/>
    <property type="match status" value="1"/>
</dbReference>
<dbReference type="InterPro" id="IPR010930">
    <property type="entry name" value="Flg_bb/hook_C_dom"/>
</dbReference>
<feature type="domain" description="Flagellar basal-body/hook protein C-terminal" evidence="4">
    <location>
        <begin position="223"/>
        <end position="267"/>
    </location>
</feature>
<comment type="similarity">
    <text evidence="1 2">Belongs to the flagella basal body rod proteins family.</text>
</comment>
<evidence type="ECO:0000259" key="3">
    <source>
        <dbReference type="Pfam" id="PF00460"/>
    </source>
</evidence>
<dbReference type="InterPro" id="IPR001444">
    <property type="entry name" value="Flag_bb_rod_N"/>
</dbReference>
<dbReference type="PROSITE" id="PS00588">
    <property type="entry name" value="FLAGELLA_BB_ROD"/>
    <property type="match status" value="1"/>
</dbReference>
<name>A0A0L6ZDD8_9CLOT</name>
<evidence type="ECO:0000313" key="7">
    <source>
        <dbReference type="Proteomes" id="UP000037043"/>
    </source>
</evidence>
<dbReference type="GO" id="GO:0071978">
    <property type="term" value="P:bacterial-type flagellum-dependent swarming motility"/>
    <property type="evidence" value="ECO:0007669"/>
    <property type="project" value="TreeGrafter"/>
</dbReference>
<protein>
    <submittedName>
        <fullName evidence="6">Flagellar basal-body rod protein FlgG</fullName>
    </submittedName>
</protein>
<dbReference type="EMBL" id="LHUR01000011">
    <property type="protein sequence ID" value="KOA20991.1"/>
    <property type="molecule type" value="Genomic_DNA"/>
</dbReference>
<organism evidence="6 7">
    <name type="scientific">Clostridium homopropionicum DSM 5847</name>
    <dbReference type="NCBI Taxonomy" id="1121318"/>
    <lineage>
        <taxon>Bacteria</taxon>
        <taxon>Bacillati</taxon>
        <taxon>Bacillota</taxon>
        <taxon>Clostridia</taxon>
        <taxon>Eubacteriales</taxon>
        <taxon>Clostridiaceae</taxon>
        <taxon>Clostridium</taxon>
    </lineage>
</organism>
<dbReference type="SUPFAM" id="SSF117143">
    <property type="entry name" value="Flagellar hook protein flgE"/>
    <property type="match status" value="1"/>
</dbReference>
<feature type="domain" description="Flagellar hook protein FlgE/F/G-like D1" evidence="5">
    <location>
        <begin position="97"/>
        <end position="139"/>
    </location>
</feature>
<feature type="domain" description="Flagellar basal body rod protein N-terminal" evidence="3">
    <location>
        <begin position="7"/>
        <end position="35"/>
    </location>
</feature>
<dbReference type="PANTHER" id="PTHR30435">
    <property type="entry name" value="FLAGELLAR PROTEIN"/>
    <property type="match status" value="1"/>
</dbReference>
<dbReference type="Pfam" id="PF06429">
    <property type="entry name" value="Flg_bbr_C"/>
    <property type="match status" value="1"/>
</dbReference>
<dbReference type="Pfam" id="PF22692">
    <property type="entry name" value="LlgE_F_G_D1"/>
    <property type="match status" value="1"/>
</dbReference>
<dbReference type="InterPro" id="IPR019776">
    <property type="entry name" value="Flagellar_basal_body_rod_CS"/>
</dbReference>
<dbReference type="InterPro" id="IPR053967">
    <property type="entry name" value="LlgE_F_G-like_D1"/>
</dbReference>
<dbReference type="Proteomes" id="UP000037043">
    <property type="component" value="Unassembled WGS sequence"/>
</dbReference>
<evidence type="ECO:0000259" key="4">
    <source>
        <dbReference type="Pfam" id="PF06429"/>
    </source>
</evidence>
<keyword evidence="2" id="KW-0975">Bacterial flagellum</keyword>
<dbReference type="InterPro" id="IPR020013">
    <property type="entry name" value="Flagellar_FlgE/F/G"/>
</dbReference>
<evidence type="ECO:0000313" key="6">
    <source>
        <dbReference type="EMBL" id="KOA20991.1"/>
    </source>
</evidence>
<dbReference type="STRING" id="36844.SAMN04488501_104141"/>
<keyword evidence="6" id="KW-0282">Flagellum</keyword>
<dbReference type="InterPro" id="IPR037925">
    <property type="entry name" value="FlgE/F/G-like"/>
</dbReference>
<keyword evidence="6" id="KW-0969">Cilium</keyword>
<dbReference type="RefSeq" id="WP_052220174.1">
    <property type="nucleotide sequence ID" value="NZ_LHUR01000011.1"/>
</dbReference>
<evidence type="ECO:0000259" key="5">
    <source>
        <dbReference type="Pfam" id="PF22692"/>
    </source>
</evidence>